<dbReference type="AlphaFoldDB" id="A0A0E0D5U0"/>
<reference evidence="1" key="2">
    <citation type="submission" date="2018-05" db="EMBL/GenBank/DDBJ databases">
        <title>OmerRS3 (Oryza meridionalis Reference Sequence Version 3).</title>
        <authorList>
            <person name="Zhang J."/>
            <person name="Kudrna D."/>
            <person name="Lee S."/>
            <person name="Talag J."/>
            <person name="Welchert J."/>
            <person name="Wing R.A."/>
        </authorList>
    </citation>
    <scope>NUCLEOTIDE SEQUENCE [LARGE SCALE GENOMIC DNA]</scope>
    <source>
        <strain evidence="1">cv. OR44</strain>
    </source>
</reference>
<dbReference type="HOGENOM" id="CLU_2691923_0_0_1"/>
<reference evidence="1" key="1">
    <citation type="submission" date="2015-04" db="UniProtKB">
        <authorList>
            <consortium name="EnsemblPlants"/>
        </authorList>
    </citation>
    <scope>IDENTIFICATION</scope>
</reference>
<proteinExistence type="predicted"/>
<keyword evidence="2" id="KW-1185">Reference proteome</keyword>
<name>A0A0E0D5U0_9ORYZ</name>
<organism evidence="1">
    <name type="scientific">Oryza meridionalis</name>
    <dbReference type="NCBI Taxonomy" id="40149"/>
    <lineage>
        <taxon>Eukaryota</taxon>
        <taxon>Viridiplantae</taxon>
        <taxon>Streptophyta</taxon>
        <taxon>Embryophyta</taxon>
        <taxon>Tracheophyta</taxon>
        <taxon>Spermatophyta</taxon>
        <taxon>Magnoliopsida</taxon>
        <taxon>Liliopsida</taxon>
        <taxon>Poales</taxon>
        <taxon>Poaceae</taxon>
        <taxon>BOP clade</taxon>
        <taxon>Oryzoideae</taxon>
        <taxon>Oryzeae</taxon>
        <taxon>Oryzinae</taxon>
        <taxon>Oryza</taxon>
    </lineage>
</organism>
<evidence type="ECO:0000313" key="2">
    <source>
        <dbReference type="Proteomes" id="UP000008021"/>
    </source>
</evidence>
<sequence>MVAIVTAMRVAYARRIRPREGHEQAEGIARAVGGVWAPDLVAGDAWRADLMAGGVWTGGSNGNEAQGRKSCGGA</sequence>
<dbReference type="Gramene" id="OMERI03G28930.1">
    <property type="protein sequence ID" value="OMERI03G28930.1"/>
    <property type="gene ID" value="OMERI03G28930"/>
</dbReference>
<accession>A0A0E0D5U0</accession>
<dbReference type="EnsemblPlants" id="OMERI03G28930.1">
    <property type="protein sequence ID" value="OMERI03G28930.1"/>
    <property type="gene ID" value="OMERI03G28930"/>
</dbReference>
<evidence type="ECO:0000313" key="1">
    <source>
        <dbReference type="EnsemblPlants" id="OMERI03G28930.1"/>
    </source>
</evidence>
<dbReference type="Proteomes" id="UP000008021">
    <property type="component" value="Chromosome 3"/>
</dbReference>
<protein>
    <submittedName>
        <fullName evidence="1">Uncharacterized protein</fullName>
    </submittedName>
</protein>